<evidence type="ECO:0000313" key="8">
    <source>
        <dbReference type="EMBL" id="MBB6169601.1"/>
    </source>
</evidence>
<accession>A0A841KAX6</accession>
<evidence type="ECO:0000256" key="1">
    <source>
        <dbReference type="ARBA" id="ARBA00004167"/>
    </source>
</evidence>
<evidence type="ECO:0000256" key="7">
    <source>
        <dbReference type="SAM" id="SignalP"/>
    </source>
</evidence>
<evidence type="ECO:0000256" key="3">
    <source>
        <dbReference type="ARBA" id="ARBA00020552"/>
    </source>
</evidence>
<feature type="signal peptide" evidence="7">
    <location>
        <begin position="1"/>
        <end position="27"/>
    </location>
</feature>
<comment type="similarity">
    <text evidence="2">Belongs to the BA14k family.</text>
</comment>
<dbReference type="RefSeq" id="WP_183336131.1">
    <property type="nucleotide sequence ID" value="NZ_BMHX01000008.1"/>
</dbReference>
<dbReference type="Proteomes" id="UP000588017">
    <property type="component" value="Unassembled WGS sequence"/>
</dbReference>
<keyword evidence="5" id="KW-0430">Lectin</keyword>
<feature type="chain" id="PRO_5032829636" description="Lectin-like protein BA14k" evidence="7">
    <location>
        <begin position="28"/>
        <end position="155"/>
    </location>
</feature>
<dbReference type="InterPro" id="IPR012413">
    <property type="entry name" value="BA14K"/>
</dbReference>
<dbReference type="Pfam" id="PF07886">
    <property type="entry name" value="BA14K"/>
    <property type="match status" value="1"/>
</dbReference>
<keyword evidence="4" id="KW-0472">Membrane</keyword>
<comment type="function">
    <text evidence="6">Has immunoglobulin-binding and hemagglutination properties, and can bind to mannose. Essential for virulence. May be involved in LPS biosynthesis or polysaccharide transport.</text>
</comment>
<dbReference type="EMBL" id="JACHEH010000008">
    <property type="protein sequence ID" value="MBB6169601.1"/>
    <property type="molecule type" value="Genomic_DNA"/>
</dbReference>
<proteinExistence type="inferred from homology"/>
<keyword evidence="9" id="KW-1185">Reference proteome</keyword>
<sequence length="155" mass="17574">MRLLSSIAGAAALALAAIGASGTAAQAMPLRMEQVAPAGNMIESVQYHYRPHRGFYHHRGFYYYNGYRGFPRARQGWRYYNGWWFPPAAFATGAIIGGIIASQAAAPPPPPVYRRARLSDAHVRWCYDRYRSYRVSDNTFQPYEGPRQQCISPYY</sequence>
<gene>
    <name evidence="8" type="ORF">HNQ73_003251</name>
</gene>
<protein>
    <recommendedName>
        <fullName evidence="3">Lectin-like protein BA14k</fullName>
    </recommendedName>
</protein>
<evidence type="ECO:0000313" key="9">
    <source>
        <dbReference type="Proteomes" id="UP000588017"/>
    </source>
</evidence>
<evidence type="ECO:0000256" key="6">
    <source>
        <dbReference type="ARBA" id="ARBA00025321"/>
    </source>
</evidence>
<name>A0A841KAX6_9HYPH</name>
<dbReference type="GO" id="GO:0030246">
    <property type="term" value="F:carbohydrate binding"/>
    <property type="evidence" value="ECO:0007669"/>
    <property type="project" value="UniProtKB-KW"/>
</dbReference>
<comment type="caution">
    <text evidence="8">The sequence shown here is derived from an EMBL/GenBank/DDBJ whole genome shotgun (WGS) entry which is preliminary data.</text>
</comment>
<dbReference type="GO" id="GO:0016020">
    <property type="term" value="C:membrane"/>
    <property type="evidence" value="ECO:0007669"/>
    <property type="project" value="UniProtKB-SubCell"/>
</dbReference>
<evidence type="ECO:0000256" key="5">
    <source>
        <dbReference type="ARBA" id="ARBA00022734"/>
    </source>
</evidence>
<comment type="subcellular location">
    <subcellularLocation>
        <location evidence="1">Membrane</location>
        <topology evidence="1">Single-pass membrane protein</topology>
    </subcellularLocation>
</comment>
<organism evidence="8 9">
    <name type="scientific">Chelatococcus composti</name>
    <dbReference type="NCBI Taxonomy" id="1743235"/>
    <lineage>
        <taxon>Bacteria</taxon>
        <taxon>Pseudomonadati</taxon>
        <taxon>Pseudomonadota</taxon>
        <taxon>Alphaproteobacteria</taxon>
        <taxon>Hyphomicrobiales</taxon>
        <taxon>Chelatococcaceae</taxon>
        <taxon>Chelatococcus</taxon>
    </lineage>
</organism>
<reference evidence="8 9" key="1">
    <citation type="submission" date="2020-08" db="EMBL/GenBank/DDBJ databases">
        <title>Genomic Encyclopedia of Type Strains, Phase IV (KMG-IV): sequencing the most valuable type-strain genomes for metagenomic binning, comparative biology and taxonomic classification.</title>
        <authorList>
            <person name="Goeker M."/>
        </authorList>
    </citation>
    <scope>NUCLEOTIDE SEQUENCE [LARGE SCALE GENOMIC DNA]</scope>
    <source>
        <strain evidence="8 9">DSM 101465</strain>
    </source>
</reference>
<dbReference type="AlphaFoldDB" id="A0A841KAX6"/>
<evidence type="ECO:0000256" key="4">
    <source>
        <dbReference type="ARBA" id="ARBA00022475"/>
    </source>
</evidence>
<keyword evidence="4" id="KW-1003">Cell membrane</keyword>
<evidence type="ECO:0000256" key="2">
    <source>
        <dbReference type="ARBA" id="ARBA00010270"/>
    </source>
</evidence>
<keyword evidence="7" id="KW-0732">Signal</keyword>